<proteinExistence type="inferred from homology"/>
<dbReference type="SUPFAM" id="SSF47203">
    <property type="entry name" value="Acyl-CoA dehydrogenase C-terminal domain-like"/>
    <property type="match status" value="1"/>
</dbReference>
<comment type="cofactor">
    <cofactor evidence="1">
        <name>FAD</name>
        <dbReference type="ChEBI" id="CHEBI:57692"/>
    </cofactor>
</comment>
<evidence type="ECO:0000256" key="2">
    <source>
        <dbReference type="ARBA" id="ARBA00009347"/>
    </source>
</evidence>
<dbReference type="Gene3D" id="1.10.540.10">
    <property type="entry name" value="Acyl-CoA dehydrogenase/oxidase, N-terminal domain"/>
    <property type="match status" value="1"/>
</dbReference>
<comment type="similarity">
    <text evidence="2">Belongs to the acyl-CoA dehydrogenase family.</text>
</comment>
<dbReference type="InterPro" id="IPR009100">
    <property type="entry name" value="AcylCoA_DH/oxidase_NM_dom_sf"/>
</dbReference>
<dbReference type="InterPro" id="IPR037069">
    <property type="entry name" value="AcylCoA_DH/ox_N_sf"/>
</dbReference>
<evidence type="ECO:0000313" key="9">
    <source>
        <dbReference type="Proteomes" id="UP001299283"/>
    </source>
</evidence>
<dbReference type="PANTHER" id="PTHR43884:SF20">
    <property type="entry name" value="ACYL-COA DEHYDROGENASE FADE28"/>
    <property type="match status" value="1"/>
</dbReference>
<evidence type="ECO:0000259" key="7">
    <source>
        <dbReference type="Pfam" id="PF02771"/>
    </source>
</evidence>
<gene>
    <name evidence="8" type="ORF">K5L39_21255</name>
</gene>
<dbReference type="RefSeq" id="WP_329779722.1">
    <property type="nucleotide sequence ID" value="NZ_JAYJJQ010000033.1"/>
</dbReference>
<keyword evidence="4" id="KW-0274">FAD</keyword>
<evidence type="ECO:0000256" key="5">
    <source>
        <dbReference type="ARBA" id="ARBA00023002"/>
    </source>
</evidence>
<dbReference type="InterPro" id="IPR036250">
    <property type="entry name" value="AcylCo_DH-like_C"/>
</dbReference>
<keyword evidence="3" id="KW-0285">Flavoprotein</keyword>
<keyword evidence="5" id="KW-0560">Oxidoreductase</keyword>
<sequence length="352" mass="36730">MNFAMDDDVLTLVESIADFFERRGDASAIADASAAGAVADRERWAALCQMGLPALCLAEPDGIGAGVLEATAVAEVIGAALVPEPATGTIVLARAWGAHAPTSEFLAGLCSGSQITALRAFHDVVLSPAGDLSGAVQVPDDGVTDAVALLARDAYTAESAIVVVDRATLPAPISRTAVDPTRSAALVSVDGVEPTEVLRVSNPAADRMRREHVLLTAAELVGGMQKVLTDTIGHVKTREQFGRPIGSFQAIKHKLADMYAATEQARAAVQFAALDCATNTDAGSTSVAAVARWVPRSAIDLFEEAVHLYGAMGYSWEVPVHLHLRRALSIRALINAGSIVSHRRSAAIPEAV</sequence>
<dbReference type="Gene3D" id="1.20.140.10">
    <property type="entry name" value="Butyryl-CoA Dehydrogenase, subunit A, domain 3"/>
    <property type="match status" value="1"/>
</dbReference>
<dbReference type="Proteomes" id="UP001299283">
    <property type="component" value="Unassembled WGS sequence"/>
</dbReference>
<evidence type="ECO:0000313" key="8">
    <source>
        <dbReference type="EMBL" id="MEB3071707.1"/>
    </source>
</evidence>
<dbReference type="PANTHER" id="PTHR43884">
    <property type="entry name" value="ACYL-COA DEHYDROGENASE"/>
    <property type="match status" value="1"/>
</dbReference>
<reference evidence="8 9" key="1">
    <citation type="submission" date="2023-12" db="EMBL/GenBank/DDBJ databases">
        <title>Description of new species of Mycobacterium terrae complex isolated from sewage at the Sao Paulo Zoological Park Foundation in Brazil.</title>
        <authorList>
            <person name="Romagnoli C.L."/>
            <person name="Conceicao E.C."/>
            <person name="Machado E."/>
            <person name="Barreto L.B.P.F."/>
            <person name="Sharma A."/>
            <person name="Silva N.M."/>
            <person name="Marques L.E."/>
            <person name="Juliana M.A."/>
            <person name="Lourenco M.C.S."/>
            <person name="Digiampietri L.A."/>
            <person name="Suffys P.N."/>
            <person name="Viana-Niero C."/>
        </authorList>
    </citation>
    <scope>NUCLEOTIDE SEQUENCE [LARGE SCALE GENOMIC DNA]</scope>
    <source>
        <strain evidence="8 9">MYC017</strain>
    </source>
</reference>
<evidence type="ECO:0000256" key="1">
    <source>
        <dbReference type="ARBA" id="ARBA00001974"/>
    </source>
</evidence>
<dbReference type="InterPro" id="IPR013786">
    <property type="entry name" value="AcylCoA_DH/ox_N"/>
</dbReference>
<organism evidence="8 9">
    <name type="scientific">[Mycobacterium] vasticus</name>
    <dbReference type="NCBI Taxonomy" id="2875777"/>
    <lineage>
        <taxon>Bacteria</taxon>
        <taxon>Bacillati</taxon>
        <taxon>Actinomycetota</taxon>
        <taxon>Actinomycetes</taxon>
        <taxon>Mycobacteriales</taxon>
        <taxon>Mycobacteriaceae</taxon>
        <taxon>Mycolicibacter</taxon>
    </lineage>
</organism>
<dbReference type="InterPro" id="IPR009075">
    <property type="entry name" value="AcylCo_DH/oxidase_C"/>
</dbReference>
<dbReference type="SUPFAM" id="SSF56645">
    <property type="entry name" value="Acyl-CoA dehydrogenase NM domain-like"/>
    <property type="match status" value="1"/>
</dbReference>
<evidence type="ECO:0000256" key="3">
    <source>
        <dbReference type="ARBA" id="ARBA00022630"/>
    </source>
</evidence>
<evidence type="ECO:0000259" key="6">
    <source>
        <dbReference type="Pfam" id="PF00441"/>
    </source>
</evidence>
<dbReference type="EMBL" id="JAYJJQ010000033">
    <property type="protein sequence ID" value="MEB3071707.1"/>
    <property type="molecule type" value="Genomic_DNA"/>
</dbReference>
<feature type="domain" description="Acyl-CoA dehydrogenase/oxidase N-terminal" evidence="7">
    <location>
        <begin position="10"/>
        <end position="112"/>
    </location>
</feature>
<comment type="caution">
    <text evidence="8">The sequence shown here is derived from an EMBL/GenBank/DDBJ whole genome shotgun (WGS) entry which is preliminary data.</text>
</comment>
<dbReference type="Pfam" id="PF02771">
    <property type="entry name" value="Acyl-CoA_dh_N"/>
    <property type="match status" value="1"/>
</dbReference>
<accession>A0ABU5Z2S7</accession>
<name>A0ABU5Z2S7_9MYCO</name>
<evidence type="ECO:0000256" key="4">
    <source>
        <dbReference type="ARBA" id="ARBA00022827"/>
    </source>
</evidence>
<keyword evidence="9" id="KW-1185">Reference proteome</keyword>
<feature type="domain" description="Acyl-CoA dehydrogenase/oxidase C-terminal" evidence="6">
    <location>
        <begin position="215"/>
        <end position="331"/>
    </location>
</feature>
<dbReference type="Pfam" id="PF00441">
    <property type="entry name" value="Acyl-CoA_dh_1"/>
    <property type="match status" value="1"/>
</dbReference>
<protein>
    <submittedName>
        <fullName evidence="8">Acyl-CoA dehydrogenase</fullName>
    </submittedName>
</protein>